<dbReference type="SUPFAM" id="SSF49265">
    <property type="entry name" value="Fibronectin type III"/>
    <property type="match status" value="1"/>
</dbReference>
<keyword evidence="3" id="KW-1185">Reference proteome</keyword>
<evidence type="ECO:0000313" key="2">
    <source>
        <dbReference type="EMBL" id="SLM65060.1"/>
    </source>
</evidence>
<dbReference type="Proteomes" id="UP000294820">
    <property type="component" value="Chromosome 1"/>
</dbReference>
<dbReference type="AlphaFoldDB" id="A0A375AG49"/>
<dbReference type="RefSeq" id="WP_232046563.1">
    <property type="nucleotide sequence ID" value="NZ_LT615367.1"/>
</dbReference>
<name>A0A375AG49_9GAMM</name>
<dbReference type="InterPro" id="IPR036116">
    <property type="entry name" value="FN3_sf"/>
</dbReference>
<accession>A0A375AG49</accession>
<reference evidence="2 3" key="1">
    <citation type="submission" date="2016-09" db="EMBL/GenBank/DDBJ databases">
        <authorList>
            <person name="Reverchon S."/>
            <person name="Nasser W."/>
            <person name="Leonard S."/>
            <person name="Brochier C."/>
            <person name="Duprey A."/>
        </authorList>
    </citation>
    <scope>NUCLEOTIDE SEQUENCE [LARGE SCALE GENOMIC DNA]</scope>
    <source>
        <strain evidence="2 3">174/2</strain>
    </source>
</reference>
<dbReference type="KEGG" id="daq:DAQ1742_04311"/>
<organism evidence="2 3">
    <name type="scientific">Dickeya aquatica</name>
    <dbReference type="NCBI Taxonomy" id="1401087"/>
    <lineage>
        <taxon>Bacteria</taxon>
        <taxon>Pseudomonadati</taxon>
        <taxon>Pseudomonadota</taxon>
        <taxon>Gammaproteobacteria</taxon>
        <taxon>Enterobacterales</taxon>
        <taxon>Pectobacteriaceae</taxon>
        <taxon>Dickeya</taxon>
    </lineage>
</organism>
<gene>
    <name evidence="2" type="ORF">DAQ1742_04311</name>
</gene>
<dbReference type="EMBL" id="LT615367">
    <property type="protein sequence ID" value="SLM65060.1"/>
    <property type="molecule type" value="Genomic_DNA"/>
</dbReference>
<feature type="chain" id="PRO_5016614202" description="Fibronectin type-III domain-containing protein" evidence="1">
    <location>
        <begin position="34"/>
        <end position="885"/>
    </location>
</feature>
<dbReference type="InterPro" id="IPR003961">
    <property type="entry name" value="FN3_dom"/>
</dbReference>
<dbReference type="InterPro" id="IPR013783">
    <property type="entry name" value="Ig-like_fold"/>
</dbReference>
<feature type="signal peptide" evidence="1">
    <location>
        <begin position="1"/>
        <end position="33"/>
    </location>
</feature>
<dbReference type="CDD" id="cd00063">
    <property type="entry name" value="FN3"/>
    <property type="match status" value="1"/>
</dbReference>
<evidence type="ECO:0000313" key="3">
    <source>
        <dbReference type="Proteomes" id="UP000294820"/>
    </source>
</evidence>
<evidence type="ECO:0008006" key="4">
    <source>
        <dbReference type="Google" id="ProtNLM"/>
    </source>
</evidence>
<protein>
    <recommendedName>
        <fullName evidence="4">Fibronectin type-III domain-containing protein</fullName>
    </recommendedName>
</protein>
<evidence type="ECO:0000256" key="1">
    <source>
        <dbReference type="SAM" id="SignalP"/>
    </source>
</evidence>
<dbReference type="Gene3D" id="2.60.40.10">
    <property type="entry name" value="Immunoglobulins"/>
    <property type="match status" value="1"/>
</dbReference>
<keyword evidence="1" id="KW-0732">Signal</keyword>
<sequence>MQKKSVMYRMYWHAAMLAASMLSATILASPALAAQTNQTAALPAGTIDQIRFGDSASEKDHSLTDASSQTLTGGLAEPARQLLPLSPAGMYGGSLTFTMKVDPQRRNYVSVKLWGDDDVNSAIGRLYLYVVKEGVEYQVGYRHEGDYMPLSVAHWHKPLPGRFFYSTTLLPYTMTKGRSTITLKIVSTGRLYPFGAGGPDAANPYQYAMNTPSRGVYRAYTHVDPFLDVSTEPQGREPSVAARISPGEEILGVNGSFRNAINNRITSLLASTPTTANLSGSDLRYLARAYSVAGLKSEQNPAVISQVVAGLDAYATQYYADNNTVKGWGGSFGVQGQAIYYLRDVLTPAILNASVSYGSGGTKTRRTAWADMLFASREFGRLQDRRTLTNQSMIASNSIYFANKGLLVLNDSRAFAEKTAQRYIREAVGLLPWTGNDLTDGGGRLPYGNAYYQVTDKGQTREWGYVGAGYGELQSYLAEYVRVTGSDDFCQQMVKMAKARAPFRRPAIDVVNGNNYRAMEAIGLLAWRGAHESDGNFAGYIAYVDSLNTNERAKGLRVAAASQDATLIGYAKQMLEDGQFFASLSGAESAFEALDVFADYQTIKTASDSGARLPMTDGQPDFAWTDEDNAIVALKKGDERLWLSAYWQAKAGTGINALARFHFSTPGYDQYGVLETTPLFRATTSYTRANMIDKPEQNQYVPPNAPNNAYAGEILPLGATPSDASGSDPFRGKADFYALRFGHYLMGINTSTRNSYPLKTPAGFNAAQDLVSQRTQSGTITVAPRSSVVLYLESTRDAAPVPATPLYLKAQTSAGVTTLSWSAASGATRYAVQRSGSEAGNYQTIATVTTNAYSDNVTAPSGGDYYRVVAVNDKGESYPSMWSHP</sequence>
<proteinExistence type="predicted"/>